<dbReference type="Pfam" id="PF11955">
    <property type="entry name" value="PORR"/>
    <property type="match status" value="1"/>
</dbReference>
<dbReference type="InterPro" id="IPR022754">
    <property type="entry name" value="DNA_pol_III_gamma-3"/>
</dbReference>
<dbReference type="SMART" id="SM00382">
    <property type="entry name" value="AAA"/>
    <property type="match status" value="1"/>
</dbReference>
<evidence type="ECO:0000313" key="11">
    <source>
        <dbReference type="Proteomes" id="UP000237347"/>
    </source>
</evidence>
<dbReference type="EMBL" id="PKMF04000041">
    <property type="protein sequence ID" value="KAK7855893.1"/>
    <property type="molecule type" value="Genomic_DNA"/>
</dbReference>
<reference evidence="10 11" key="1">
    <citation type="journal article" date="2018" name="Sci. Data">
        <title>The draft genome sequence of cork oak.</title>
        <authorList>
            <person name="Ramos A.M."/>
            <person name="Usie A."/>
            <person name="Barbosa P."/>
            <person name="Barros P.M."/>
            <person name="Capote T."/>
            <person name="Chaves I."/>
            <person name="Simoes F."/>
            <person name="Abreu I."/>
            <person name="Carrasquinho I."/>
            <person name="Faro C."/>
            <person name="Guimaraes J.B."/>
            <person name="Mendonca D."/>
            <person name="Nobrega F."/>
            <person name="Rodrigues L."/>
            <person name="Saibo N.J.M."/>
            <person name="Varela M.C."/>
            <person name="Egas C."/>
            <person name="Matos J."/>
            <person name="Miguel C.M."/>
            <person name="Oliveira M.M."/>
            <person name="Ricardo C.P."/>
            <person name="Goncalves S."/>
        </authorList>
    </citation>
    <scope>NUCLEOTIDE SEQUENCE [LARGE SCALE GENOMIC DNA]</scope>
    <source>
        <strain evidence="11">cv. HL8</strain>
    </source>
</reference>
<feature type="compositionally biased region" description="Acidic residues" evidence="8">
    <location>
        <begin position="109"/>
        <end position="122"/>
    </location>
</feature>
<dbReference type="GO" id="GO:0003887">
    <property type="term" value="F:DNA-directed DNA polymerase activity"/>
    <property type="evidence" value="ECO:0007669"/>
    <property type="project" value="InterPro"/>
</dbReference>
<evidence type="ECO:0000256" key="6">
    <source>
        <dbReference type="ARBA" id="ARBA00023054"/>
    </source>
</evidence>
<keyword evidence="11" id="KW-1185">Reference proteome</keyword>
<gene>
    <name evidence="10" type="primary">STI_0</name>
    <name evidence="10" type="ORF">CFP56_025992</name>
</gene>
<feature type="region of interest" description="Disordered" evidence="8">
    <location>
        <begin position="1047"/>
        <end position="1083"/>
    </location>
</feature>
<feature type="compositionally biased region" description="Polar residues" evidence="8">
    <location>
        <begin position="124"/>
        <end position="133"/>
    </location>
</feature>
<dbReference type="GO" id="GO:0003677">
    <property type="term" value="F:DNA binding"/>
    <property type="evidence" value="ECO:0007669"/>
    <property type="project" value="InterPro"/>
</dbReference>
<dbReference type="InterPro" id="IPR008921">
    <property type="entry name" value="DNA_pol3_clamp-load_cplx_C"/>
</dbReference>
<dbReference type="Gene3D" id="1.10.8.60">
    <property type="match status" value="2"/>
</dbReference>
<dbReference type="FunFam" id="3.40.50.300:FF:000014">
    <property type="entry name" value="DNA polymerase III subunit gamma/tau"/>
    <property type="match status" value="2"/>
</dbReference>
<evidence type="ECO:0000256" key="5">
    <source>
        <dbReference type="ARBA" id="ARBA00022840"/>
    </source>
</evidence>
<protein>
    <submittedName>
        <fullName evidence="10">Protein stichel</fullName>
    </submittedName>
</protein>
<evidence type="ECO:0000256" key="1">
    <source>
        <dbReference type="ARBA" id="ARBA00006360"/>
    </source>
</evidence>
<feature type="coiled-coil region" evidence="7">
    <location>
        <begin position="1146"/>
        <end position="1173"/>
    </location>
</feature>
<dbReference type="FunFam" id="1.10.8.60:FF:000013">
    <property type="entry name" value="DNA polymerase III subunit gamma/tau"/>
    <property type="match status" value="2"/>
</dbReference>
<dbReference type="GO" id="GO:0006281">
    <property type="term" value="P:DNA repair"/>
    <property type="evidence" value="ECO:0007669"/>
    <property type="project" value="TreeGrafter"/>
</dbReference>
<accession>A0AAW0LXY0</accession>
<dbReference type="CDD" id="cd00009">
    <property type="entry name" value="AAA"/>
    <property type="match status" value="1"/>
</dbReference>
<dbReference type="InterPro" id="IPR012763">
    <property type="entry name" value="DNA_pol_III_sug/sutau_N"/>
</dbReference>
<dbReference type="GO" id="GO:0003689">
    <property type="term" value="F:DNA clamp loader activity"/>
    <property type="evidence" value="ECO:0007669"/>
    <property type="project" value="TreeGrafter"/>
</dbReference>
<dbReference type="Pfam" id="PF23007">
    <property type="entry name" value="DnaA_N-like_STI"/>
    <property type="match status" value="1"/>
</dbReference>
<dbReference type="InterPro" id="IPR027417">
    <property type="entry name" value="P-loop_NTPase"/>
</dbReference>
<dbReference type="Pfam" id="PF12169">
    <property type="entry name" value="DNA_pol3_gamma3"/>
    <property type="match status" value="1"/>
</dbReference>
<dbReference type="Gene3D" id="1.20.272.10">
    <property type="match status" value="1"/>
</dbReference>
<dbReference type="CDD" id="cd18137">
    <property type="entry name" value="HLD_clamp_pol_III_gamma_tau"/>
    <property type="match status" value="2"/>
</dbReference>
<dbReference type="SUPFAM" id="SSF52540">
    <property type="entry name" value="P-loop containing nucleoside triphosphate hydrolases"/>
    <property type="match status" value="2"/>
</dbReference>
<feature type="compositionally biased region" description="Polar residues" evidence="8">
    <location>
        <begin position="1649"/>
        <end position="1658"/>
    </location>
</feature>
<feature type="compositionally biased region" description="Polar residues" evidence="8">
    <location>
        <begin position="1047"/>
        <end position="1077"/>
    </location>
</feature>
<dbReference type="SUPFAM" id="SSF48019">
    <property type="entry name" value="post-AAA+ oligomerization domain-like"/>
    <property type="match status" value="1"/>
</dbReference>
<dbReference type="InterPro" id="IPR054506">
    <property type="entry name" value="DnaA_N-like_STI"/>
</dbReference>
<dbReference type="PANTHER" id="PTHR11669">
    <property type="entry name" value="REPLICATION FACTOR C / DNA POLYMERASE III GAMMA-TAU SUBUNIT"/>
    <property type="match status" value="1"/>
</dbReference>
<proteinExistence type="inferred from homology"/>
<comment type="caution">
    <text evidence="10">The sequence shown here is derived from an EMBL/GenBank/DDBJ whole genome shotgun (WGS) entry which is preliminary data.</text>
</comment>
<dbReference type="Pfam" id="PF22608">
    <property type="entry name" value="DNAX_ATPase_lid"/>
    <property type="match status" value="2"/>
</dbReference>
<feature type="region of interest" description="Disordered" evidence="8">
    <location>
        <begin position="101"/>
        <end position="147"/>
    </location>
</feature>
<feature type="region of interest" description="Disordered" evidence="8">
    <location>
        <begin position="1644"/>
        <end position="1699"/>
    </location>
</feature>
<dbReference type="GO" id="GO:0009360">
    <property type="term" value="C:DNA polymerase III complex"/>
    <property type="evidence" value="ECO:0007669"/>
    <property type="project" value="InterPro"/>
</dbReference>
<dbReference type="NCBIfam" id="TIGR02397">
    <property type="entry name" value="dnaX_nterm"/>
    <property type="match status" value="2"/>
</dbReference>
<dbReference type="InterPro" id="IPR021099">
    <property type="entry name" value="PORR_domain"/>
</dbReference>
<feature type="region of interest" description="Disordered" evidence="8">
    <location>
        <begin position="818"/>
        <end position="871"/>
    </location>
</feature>
<feature type="region of interest" description="Disordered" evidence="8">
    <location>
        <begin position="198"/>
        <end position="232"/>
    </location>
</feature>
<dbReference type="Pfam" id="PF13177">
    <property type="entry name" value="DNA_pol3_delta2"/>
    <property type="match status" value="2"/>
</dbReference>
<comment type="similarity">
    <text evidence="1">Belongs to the DnaX/STICHEL family.</text>
</comment>
<dbReference type="InterPro" id="IPR003593">
    <property type="entry name" value="AAA+_ATPase"/>
</dbReference>
<feature type="domain" description="AAA+ ATPase" evidence="9">
    <location>
        <begin position="495"/>
        <end position="638"/>
    </location>
</feature>
<dbReference type="Proteomes" id="UP000237347">
    <property type="component" value="Unassembled WGS sequence"/>
</dbReference>
<evidence type="ECO:0000256" key="8">
    <source>
        <dbReference type="SAM" id="MobiDB-lite"/>
    </source>
</evidence>
<feature type="region of interest" description="Disordered" evidence="8">
    <location>
        <begin position="25"/>
        <end position="55"/>
    </location>
</feature>
<evidence type="ECO:0000256" key="3">
    <source>
        <dbReference type="ARBA" id="ARBA00022741"/>
    </source>
</evidence>
<feature type="compositionally biased region" description="Low complexity" evidence="8">
    <location>
        <begin position="41"/>
        <end position="52"/>
    </location>
</feature>
<feature type="compositionally biased region" description="Acidic residues" evidence="8">
    <location>
        <begin position="215"/>
        <end position="224"/>
    </location>
</feature>
<keyword evidence="2" id="KW-0479">Metal-binding</keyword>
<evidence type="ECO:0000259" key="9">
    <source>
        <dbReference type="SMART" id="SM00382"/>
    </source>
</evidence>
<feature type="compositionally biased region" description="Polar residues" evidence="8">
    <location>
        <begin position="842"/>
        <end position="853"/>
    </location>
</feature>
<dbReference type="Gene3D" id="3.40.50.300">
    <property type="entry name" value="P-loop containing nucleotide triphosphate hydrolases"/>
    <property type="match status" value="2"/>
</dbReference>
<dbReference type="GO" id="GO:0006261">
    <property type="term" value="P:DNA-templated DNA replication"/>
    <property type="evidence" value="ECO:0007669"/>
    <property type="project" value="TreeGrafter"/>
</dbReference>
<organism evidence="10 11">
    <name type="scientific">Quercus suber</name>
    <name type="common">Cork oak</name>
    <dbReference type="NCBI Taxonomy" id="58331"/>
    <lineage>
        <taxon>Eukaryota</taxon>
        <taxon>Viridiplantae</taxon>
        <taxon>Streptophyta</taxon>
        <taxon>Embryophyta</taxon>
        <taxon>Tracheophyta</taxon>
        <taxon>Spermatophyta</taxon>
        <taxon>Magnoliopsida</taxon>
        <taxon>eudicotyledons</taxon>
        <taxon>Gunneridae</taxon>
        <taxon>Pentapetalae</taxon>
        <taxon>rosids</taxon>
        <taxon>fabids</taxon>
        <taxon>Fagales</taxon>
        <taxon>Fagaceae</taxon>
        <taxon>Quercus</taxon>
    </lineage>
</organism>
<evidence type="ECO:0000256" key="4">
    <source>
        <dbReference type="ARBA" id="ARBA00022833"/>
    </source>
</evidence>
<dbReference type="InterPro" id="IPR050238">
    <property type="entry name" value="DNA_Rep/Repair_Clamp_Loader"/>
</dbReference>
<dbReference type="GO" id="GO:0005663">
    <property type="term" value="C:DNA replication factor C complex"/>
    <property type="evidence" value="ECO:0007669"/>
    <property type="project" value="TreeGrafter"/>
</dbReference>
<dbReference type="InterPro" id="IPR045085">
    <property type="entry name" value="HLD_clamp_pol_III_gamma_tau"/>
</dbReference>
<dbReference type="PANTHER" id="PTHR11669:SF63">
    <property type="entry name" value="PROTEIN STICHEL"/>
    <property type="match status" value="1"/>
</dbReference>
<keyword evidence="4" id="KW-0862">Zinc</keyword>
<keyword evidence="3" id="KW-0547">Nucleotide-binding</keyword>
<evidence type="ECO:0000313" key="10">
    <source>
        <dbReference type="EMBL" id="KAK7855893.1"/>
    </source>
</evidence>
<dbReference type="GO" id="GO:0005524">
    <property type="term" value="F:ATP binding"/>
    <property type="evidence" value="ECO:0007669"/>
    <property type="project" value="UniProtKB-KW"/>
</dbReference>
<dbReference type="GO" id="GO:0003723">
    <property type="term" value="F:RNA binding"/>
    <property type="evidence" value="ECO:0007669"/>
    <property type="project" value="InterPro"/>
</dbReference>
<dbReference type="GO" id="GO:0046872">
    <property type="term" value="F:metal ion binding"/>
    <property type="evidence" value="ECO:0007669"/>
    <property type="project" value="UniProtKB-KW"/>
</dbReference>
<feature type="compositionally biased region" description="Polar residues" evidence="8">
    <location>
        <begin position="1668"/>
        <end position="1679"/>
    </location>
</feature>
<keyword evidence="6 7" id="KW-0175">Coiled coil</keyword>
<name>A0AAW0LXY0_QUESU</name>
<sequence length="1729" mass="192703">MSEMRVGDPSKLHLKKKELTQIRKAARVLRDPDTTSSWKKSPLNSSRSVPLSLPLPPNAVSTSSLNLLHSDHFQYSLNHNTNGKDKDKDKKVFLYNWKSNKSSAKNEDHDEDEDGDGDEENDGSSSFQWSVDDSLSDARNGGDLKSDTRSSIFRRRDANLVSTSAKRLNAIKRKSKKTNTHLDVLARYQLKDVNFGRNSKNLIKGHPSMALSQDDSVEQSDDTEYSNSEDLRPISGASPLLLKLKSRNWPHSSAKFLRSSLREDNSSYSYSTPALSTSSFNRYRNRNPSTVGSWDGTTTSMNDGDDEVDDHLDLPGRQGCGIPCYWSRRTPRHRGGDCGSCYSPSLSDTIRRKGSSILCGSQAMYHSRRRSSSRSNKRSIAAKSARGVLPLLSDSGNGRGGSSIGTGRSDDELSTNFGELDLEALSRLDGRRWSSSCRSQEGLEIVPLNEEGEEEGTPENIKSFSQKYKPRFFDELIGQNIVVKSLINAITRGRIAPVYLFQGPRGTGKTSTARIFASALNCLAPDETKPCGYCRQCTNFISGKSRDLLEVDGTNKKGIDRVRYLLKKLLVRPPLNFSGYKVFVIDECHLLSSKTWLAFLKFLEDPPQRVVFILITTDLDNVPRTVQSRCQKYLFNKFKDGDIVARLQNISTNENLDVESDALDLIALNADGSLRDAETMLEQLSLLGKRITTSLVNELVGVVSDEKLLELLELAMSSDTAETVKRARELMDSGVDPMVLMSQLASLIMDIIAGTYSAVDTTCSDSILGTRSLTEAELERLKHALKLLSEAEKQLRVSSERSTWFTATLLQLGSLPSPDFAHSGSSRRQSCKTTEDDRSSASREVTASKQKSGAQYMPRKPASPASLHKAVSGSPNHLAELLSRIDVFSSNSKPSQSQSVDAGASASSCDDGMVGNIIFRCIDSEKLDDVWTRCIERCHSKTLRQLLDAHGRLVSISEVEGVLVAYIAFRDGDIKSRAERFLSSITNAMEMVLKCNVEVRIILLPDNEASINGVKLLELPEGLKKAETALAIDWERKVVHTNAMNGFSNHSPLLDGTNQSTSGSSELLANGNSQTSGVRERKQEIPMQRIESIIREQRLETAWLQAAEKGTPGVLNRLKPEKNQVLPQEDGIYSQDQMDINSTVFSSQHREDEDELNRELKVLNINNEMVLQKKENGRRIDHFPMSPSLLHNNSLASNSSRDNLIFCPTGLISVLLTPMLVPAVFSGDMNQHQDLEVTPREAKFTAVHVTFCRIFCPTGLISVLLTPMLVPAVFSGDMNQHQDLEEKQALIAQVPDVVGAIERAREKEYREKGVDVKDIRFSFIVNFSPRFKIGKYYRIVVWKWQRVPYWSPYEDVSGYDLRSLEAQKHMEKRAVATIHELLSLTVEKKITLERIAHFRMAMNLPKRLKEFLLQHQGIFYISTRGNLGKLHTAFLREAYKRVGDNVKKDREGEDDLDSDIVSDFGSKPCGYCRQCTDFISGKSRDLLEVDGTNKKGIDRVRYLLKKLLVRPPLNFSCYKVFVIDECHLLSSKTWLAFLKFLEDPPQRVMFILITTDLDNLPCTVQSRCQKYLFNKFKDGDIVARLQNISTNENLDVESDALDLIALNADGSLRDAETMLEQLSLLGKRITTSLVNELLGSLPSPDFAHSGSSQRQSCKTTEDDRSSASREVTASKQKSGAQYMPQKPASSASLHKAVSGSPNHLAELLSRIDVFSSNSKPSQSQSVAAG</sequence>
<keyword evidence="5" id="KW-0067">ATP-binding</keyword>
<evidence type="ECO:0000256" key="2">
    <source>
        <dbReference type="ARBA" id="ARBA00022723"/>
    </source>
</evidence>
<feature type="region of interest" description="Disordered" evidence="8">
    <location>
        <begin position="390"/>
        <end position="412"/>
    </location>
</feature>
<feature type="compositionally biased region" description="Polar residues" evidence="8">
    <location>
        <begin position="823"/>
        <end position="832"/>
    </location>
</feature>
<feature type="coiled-coil region" evidence="7">
    <location>
        <begin position="771"/>
        <end position="801"/>
    </location>
</feature>
<evidence type="ECO:0000256" key="7">
    <source>
        <dbReference type="SAM" id="Coils"/>
    </source>
</evidence>